<reference evidence="1 2" key="1">
    <citation type="submission" date="2016-10" db="EMBL/GenBank/DDBJ databases">
        <authorList>
            <person name="de Groot N.N."/>
        </authorList>
    </citation>
    <scope>NUCLEOTIDE SEQUENCE [LARGE SCALE GENOMIC DNA]</scope>
    <source>
        <strain evidence="1 2">JCM 21544</strain>
    </source>
</reference>
<name>A0A1G9END1_9PSED</name>
<dbReference type="STRING" id="137658.SAMN05216186_110121"/>
<proteinExistence type="predicted"/>
<dbReference type="SUPFAM" id="SSF56784">
    <property type="entry name" value="HAD-like"/>
    <property type="match status" value="1"/>
</dbReference>
<protein>
    <submittedName>
        <fullName evidence="1">Beta-phosphoglucomutase, HAD superfamily</fullName>
    </submittedName>
</protein>
<evidence type="ECO:0000313" key="1">
    <source>
        <dbReference type="EMBL" id="SDK77515.1"/>
    </source>
</evidence>
<evidence type="ECO:0000313" key="2">
    <source>
        <dbReference type="Proteomes" id="UP000198706"/>
    </source>
</evidence>
<dbReference type="InterPro" id="IPR036412">
    <property type="entry name" value="HAD-like_sf"/>
</dbReference>
<dbReference type="Gene3D" id="3.40.50.1000">
    <property type="entry name" value="HAD superfamily/HAD-like"/>
    <property type="match status" value="1"/>
</dbReference>
<accession>A0A1G9END1</accession>
<keyword evidence="2" id="KW-1185">Reference proteome</keyword>
<dbReference type="InterPro" id="IPR023214">
    <property type="entry name" value="HAD_sf"/>
</dbReference>
<dbReference type="Proteomes" id="UP000198706">
    <property type="component" value="Unassembled WGS sequence"/>
</dbReference>
<gene>
    <name evidence="1" type="ORF">SAMN05216186_110121</name>
</gene>
<dbReference type="EMBL" id="FNFD01000010">
    <property type="protein sequence ID" value="SDK77515.1"/>
    <property type="molecule type" value="Genomic_DNA"/>
</dbReference>
<dbReference type="AlphaFoldDB" id="A0A1G9END1"/>
<sequence>MPATTIEPPAFSAVLFGLSGCLVDFGARTLPVALQYAFPRHQVLDSAERHPETALRAWLERVPDEADRHTLTRALTQAAVEHAELTPGCRELLADLFRRDVRCTWLDELPSDTNQALASVLPDGLVGVAASPSRPWPAPDACWQALMAVEADDPRHCVLVSGDPRLLRSGLNAGVWTVGLAACGPLCGLAPADWQALAPLERDRLRAQATLELYRLGAHSVIDHLGDLATCLEDLAVRRQKGEKP</sequence>
<dbReference type="RefSeq" id="WP_084337696.1">
    <property type="nucleotide sequence ID" value="NZ_FNFD01000010.1"/>
</dbReference>
<organism evidence="1 2">
    <name type="scientific">Pseudomonas indica</name>
    <dbReference type="NCBI Taxonomy" id="137658"/>
    <lineage>
        <taxon>Bacteria</taxon>
        <taxon>Pseudomonadati</taxon>
        <taxon>Pseudomonadota</taxon>
        <taxon>Gammaproteobacteria</taxon>
        <taxon>Pseudomonadales</taxon>
        <taxon>Pseudomonadaceae</taxon>
        <taxon>Pseudomonas</taxon>
    </lineage>
</organism>